<evidence type="ECO:0000313" key="2">
    <source>
        <dbReference type="Proteomes" id="UP001364617"/>
    </source>
</evidence>
<gene>
    <name evidence="1" type="ORF">R3I93_009657</name>
</gene>
<dbReference type="AlphaFoldDB" id="A0AAN9D345"/>
<accession>A0AAN9D345</accession>
<dbReference type="EMBL" id="JAYKXH010000010">
    <property type="protein sequence ID" value="KAK7154772.1"/>
    <property type="molecule type" value="Genomic_DNA"/>
</dbReference>
<name>A0AAN9D345_9TELE</name>
<evidence type="ECO:0000313" key="1">
    <source>
        <dbReference type="EMBL" id="KAK7154772.1"/>
    </source>
</evidence>
<proteinExistence type="predicted"/>
<reference evidence="1 2" key="1">
    <citation type="submission" date="2024-02" db="EMBL/GenBank/DDBJ databases">
        <title>Chromosome-level genome assembly of the Eurasian Minnow (Phoxinus phoxinus).</title>
        <authorList>
            <person name="Oriowo T.O."/>
            <person name="Martin S."/>
            <person name="Stange M."/>
            <person name="Chrysostomakis Y."/>
            <person name="Brown T."/>
            <person name="Winkler S."/>
            <person name="Kukowka S."/>
            <person name="Myers E.W."/>
            <person name="Bohne A."/>
        </authorList>
    </citation>
    <scope>NUCLEOTIDE SEQUENCE [LARGE SCALE GENOMIC DNA]</scope>
    <source>
        <strain evidence="1">ZFMK-TIS-60720</strain>
        <tissue evidence="1">Whole Organism</tissue>
    </source>
</reference>
<organism evidence="1 2">
    <name type="scientific">Phoxinus phoxinus</name>
    <name type="common">Eurasian minnow</name>
    <dbReference type="NCBI Taxonomy" id="58324"/>
    <lineage>
        <taxon>Eukaryota</taxon>
        <taxon>Metazoa</taxon>
        <taxon>Chordata</taxon>
        <taxon>Craniata</taxon>
        <taxon>Vertebrata</taxon>
        <taxon>Euteleostomi</taxon>
        <taxon>Actinopterygii</taxon>
        <taxon>Neopterygii</taxon>
        <taxon>Teleostei</taxon>
        <taxon>Ostariophysi</taxon>
        <taxon>Cypriniformes</taxon>
        <taxon>Leuciscidae</taxon>
        <taxon>Phoxininae</taxon>
        <taxon>Phoxinus</taxon>
    </lineage>
</organism>
<dbReference type="Proteomes" id="UP001364617">
    <property type="component" value="Unassembled WGS sequence"/>
</dbReference>
<keyword evidence="2" id="KW-1185">Reference proteome</keyword>
<protein>
    <submittedName>
        <fullName evidence="1">Uncharacterized protein</fullName>
    </submittedName>
</protein>
<sequence length="42" mass="4933">MIDCVHMHSVHRPLEALVKVIVEFPAYLRRGGWWITTTSLRI</sequence>
<comment type="caution">
    <text evidence="1">The sequence shown here is derived from an EMBL/GenBank/DDBJ whole genome shotgun (WGS) entry which is preliminary data.</text>
</comment>